<dbReference type="Gene3D" id="3.40.50.12780">
    <property type="entry name" value="N-terminal domain of ligase-like"/>
    <property type="match status" value="2"/>
</dbReference>
<evidence type="ECO:0000256" key="1">
    <source>
        <dbReference type="SAM" id="MobiDB-lite"/>
    </source>
</evidence>
<sequence length="480" mass="53548">MDIEHQRDPFSPKHTPKDRLKQPPLLTDTVPGHFKKIVDAHGDRTAIKTPEPETYIQWTQQKSEQPSQGPPRINVPIFKDITDDLSARKFSSQKIPSLEQVILVENSGGGVESDQFQPFVPFTALLESSLTDNEFVPTSALDPYDIVNIQFTSGTTSMPKAAWEAFSPSATLEAVVAERGTALYGVPTMFISELDHLAFSPVGKFPPDGFASLRTGIAAGSPIAAALMRKLHRIFNLTELTICYGMTETSPVSFMTTTDDPMDKRVNSVGRLMPHVRGKIVDPHDRSRILQVGERGELAVSGYLTMQGYWNDEKRTSDVLVKDESIKEGDYQFWMHTGDEALMDEEGYVRITGRIKDLIIRGGENIHPGEIENCLLSHAAVSDASVVGLKDYKYGEEVAAFVILQNSKKPRVLEDSSAIDILMRDFEARRVATTLREHVAKHLSRHLVPKRFFFVDDYPKTASGKVQKYKLREMGEALLG</sequence>
<dbReference type="Gene3D" id="3.30.300.30">
    <property type="match status" value="1"/>
</dbReference>
<dbReference type="GO" id="GO:0006631">
    <property type="term" value="P:fatty acid metabolic process"/>
    <property type="evidence" value="ECO:0007669"/>
    <property type="project" value="TreeGrafter"/>
</dbReference>
<protein>
    <submittedName>
        <fullName evidence="4">Putative amp-binding enzyme</fullName>
    </submittedName>
</protein>
<dbReference type="Pfam" id="PF00501">
    <property type="entry name" value="AMP-binding"/>
    <property type="match status" value="1"/>
</dbReference>
<dbReference type="EMBL" id="LCWF01000110">
    <property type="protein sequence ID" value="KKY19135.1"/>
    <property type="molecule type" value="Genomic_DNA"/>
</dbReference>
<dbReference type="GO" id="GO:0031956">
    <property type="term" value="F:medium-chain fatty acid-CoA ligase activity"/>
    <property type="evidence" value="ECO:0007669"/>
    <property type="project" value="TreeGrafter"/>
</dbReference>
<proteinExistence type="predicted"/>
<comment type="caution">
    <text evidence="4">The sequence shown here is derived from an EMBL/GenBank/DDBJ whole genome shotgun (WGS) entry which is preliminary data.</text>
</comment>
<dbReference type="InterPro" id="IPR045851">
    <property type="entry name" value="AMP-bd_C_sf"/>
</dbReference>
<feature type="region of interest" description="Disordered" evidence="1">
    <location>
        <begin position="1"/>
        <end position="31"/>
    </location>
</feature>
<dbReference type="InterPro" id="IPR042099">
    <property type="entry name" value="ANL_N_sf"/>
</dbReference>
<dbReference type="InterPro" id="IPR000873">
    <property type="entry name" value="AMP-dep_synth/lig_dom"/>
</dbReference>
<evidence type="ECO:0000313" key="4">
    <source>
        <dbReference type="EMBL" id="KKY19135.1"/>
    </source>
</evidence>
<name>A0A0G2GQM6_PHACM</name>
<dbReference type="Pfam" id="PF13193">
    <property type="entry name" value="AMP-binding_C"/>
    <property type="match status" value="1"/>
</dbReference>
<feature type="domain" description="AMP-binding enzyme C-terminal" evidence="3">
    <location>
        <begin position="370"/>
        <end position="465"/>
    </location>
</feature>
<reference evidence="4 5" key="2">
    <citation type="submission" date="2015-05" db="EMBL/GenBank/DDBJ databases">
        <authorList>
            <person name="Morales-Cruz A."/>
            <person name="Amrine K.C."/>
            <person name="Cantu D."/>
        </authorList>
    </citation>
    <scope>NUCLEOTIDE SEQUENCE [LARGE SCALE GENOMIC DNA]</scope>
    <source>
        <strain evidence="4">UCRPC4</strain>
    </source>
</reference>
<dbReference type="InterPro" id="IPR020845">
    <property type="entry name" value="AMP-binding_CS"/>
</dbReference>
<evidence type="ECO:0000259" key="2">
    <source>
        <dbReference type="Pfam" id="PF00501"/>
    </source>
</evidence>
<dbReference type="Proteomes" id="UP000053317">
    <property type="component" value="Unassembled WGS sequence"/>
</dbReference>
<dbReference type="AlphaFoldDB" id="A0A0G2GQM6"/>
<gene>
    <name evidence="4" type="ORF">UCRPC4_g04643</name>
</gene>
<accession>A0A0G2GQM6</accession>
<dbReference type="InterPro" id="IPR025110">
    <property type="entry name" value="AMP-bd_C"/>
</dbReference>
<dbReference type="PANTHER" id="PTHR43201">
    <property type="entry name" value="ACYL-COA SYNTHETASE"/>
    <property type="match status" value="1"/>
</dbReference>
<feature type="domain" description="AMP-dependent synthetase/ligase" evidence="2">
    <location>
        <begin position="165"/>
        <end position="310"/>
    </location>
</feature>
<evidence type="ECO:0000259" key="3">
    <source>
        <dbReference type="Pfam" id="PF13193"/>
    </source>
</evidence>
<feature type="compositionally biased region" description="Basic and acidic residues" evidence="1">
    <location>
        <begin position="1"/>
        <end position="21"/>
    </location>
</feature>
<dbReference type="SUPFAM" id="SSF56801">
    <property type="entry name" value="Acetyl-CoA synthetase-like"/>
    <property type="match status" value="1"/>
</dbReference>
<reference evidence="4 5" key="1">
    <citation type="submission" date="2015-05" db="EMBL/GenBank/DDBJ databases">
        <title>Distinctive expansion of gene families associated with plant cell wall degradation and secondary metabolism in the genomes of grapevine trunk pathogens.</title>
        <authorList>
            <person name="Lawrence D.P."/>
            <person name="Travadon R."/>
            <person name="Rolshausen P.E."/>
            <person name="Baumgartner K."/>
        </authorList>
    </citation>
    <scope>NUCLEOTIDE SEQUENCE [LARGE SCALE GENOMIC DNA]</scope>
    <source>
        <strain evidence="4">UCRPC4</strain>
    </source>
</reference>
<dbReference type="PANTHER" id="PTHR43201:SF30">
    <property type="entry name" value="AMP-DEPENDENT SYNTHETASE_LIGASE DOMAIN-CONTAINING PROTEIN"/>
    <property type="match status" value="1"/>
</dbReference>
<keyword evidence="5" id="KW-1185">Reference proteome</keyword>
<organism evidence="4 5">
    <name type="scientific">Phaeomoniella chlamydospora</name>
    <name type="common">Phaeoacremonium chlamydosporum</name>
    <dbReference type="NCBI Taxonomy" id="158046"/>
    <lineage>
        <taxon>Eukaryota</taxon>
        <taxon>Fungi</taxon>
        <taxon>Dikarya</taxon>
        <taxon>Ascomycota</taxon>
        <taxon>Pezizomycotina</taxon>
        <taxon>Eurotiomycetes</taxon>
        <taxon>Chaetothyriomycetidae</taxon>
        <taxon>Phaeomoniellales</taxon>
        <taxon>Phaeomoniellaceae</taxon>
        <taxon>Phaeomoniella</taxon>
    </lineage>
</organism>
<evidence type="ECO:0000313" key="5">
    <source>
        <dbReference type="Proteomes" id="UP000053317"/>
    </source>
</evidence>
<dbReference type="OrthoDB" id="10253115at2759"/>
<dbReference type="PROSITE" id="PS00455">
    <property type="entry name" value="AMP_BINDING"/>
    <property type="match status" value="1"/>
</dbReference>